<feature type="compositionally biased region" description="Basic and acidic residues" evidence="1">
    <location>
        <begin position="396"/>
        <end position="417"/>
    </location>
</feature>
<evidence type="ECO:0000256" key="3">
    <source>
        <dbReference type="SAM" id="SignalP"/>
    </source>
</evidence>
<feature type="signal peptide" evidence="3">
    <location>
        <begin position="1"/>
        <end position="21"/>
    </location>
</feature>
<sequence>MKKRLFCSLTLVLASSRLAAAQTSNENTTAPLWALASKLEAGSSTICGKTFEDANATGIFYINPNVLQGPQTGQQNTGRTQDSGLAVTVHSAPDIGNSSLNATSSSYGLWYNTFGANYSGDFSLGYDVCAILGFSLNYNTLLRGQDDDGTCSSALDEKCSNALAAVTEQHANWLTTPDRIGPGSNLTNTSLPGLCNTLAGNLRDNFPRDCSYFFDESAVQALGFPLTSNGENYNTVLNPNCTLNETWQGAVSIYNNNSESVYTSWIQAVTPLLFVFMPVADFAQNIATTRISSSKAELSCLRIENIRADSLKPSPAPEPTPVAYNVTSTPAPAPASTESSVVEISLTVGDIVGIVVGIIAAIVLVVGGVVIYRWRKRKARRLTAQSDTNTGGLGGEKAELPGESSKKLGPGKVHELGVDGSQVGELEAKDKAFQLPATVEEGGKMEPLELAGDEGQKKGDSQPRIAELP</sequence>
<evidence type="ECO:0000313" key="5">
    <source>
        <dbReference type="Proteomes" id="UP000215127"/>
    </source>
</evidence>
<dbReference type="STRING" id="1276538.A0A1X7S2L0"/>
<evidence type="ECO:0000256" key="1">
    <source>
        <dbReference type="SAM" id="MobiDB-lite"/>
    </source>
</evidence>
<keyword evidence="5" id="KW-1185">Reference proteome</keyword>
<name>A0A1X7S2L0_ZYMT9</name>
<evidence type="ECO:0000313" key="4">
    <source>
        <dbReference type="EMBL" id="SMQ53681.1"/>
    </source>
</evidence>
<feature type="region of interest" description="Disordered" evidence="1">
    <location>
        <begin position="381"/>
        <end position="419"/>
    </location>
</feature>
<gene>
    <name evidence="4" type="ORF">ZT3D7_G8835</name>
</gene>
<feature type="chain" id="PRO_5013367384" description="Peptidase A1 domain-containing protein" evidence="3">
    <location>
        <begin position="22"/>
        <end position="469"/>
    </location>
</feature>
<dbReference type="EMBL" id="LT853699">
    <property type="protein sequence ID" value="SMQ53681.1"/>
    <property type="molecule type" value="Genomic_DNA"/>
</dbReference>
<keyword evidence="2" id="KW-1133">Transmembrane helix</keyword>
<keyword evidence="3" id="KW-0732">Signal</keyword>
<feature type="transmembrane region" description="Helical" evidence="2">
    <location>
        <begin position="351"/>
        <end position="372"/>
    </location>
</feature>
<organism evidence="4 5">
    <name type="scientific">Zymoseptoria tritici (strain ST99CH_3D7)</name>
    <dbReference type="NCBI Taxonomy" id="1276538"/>
    <lineage>
        <taxon>Eukaryota</taxon>
        <taxon>Fungi</taxon>
        <taxon>Dikarya</taxon>
        <taxon>Ascomycota</taxon>
        <taxon>Pezizomycotina</taxon>
        <taxon>Dothideomycetes</taxon>
        <taxon>Dothideomycetidae</taxon>
        <taxon>Mycosphaerellales</taxon>
        <taxon>Mycosphaerellaceae</taxon>
        <taxon>Zymoseptoria</taxon>
    </lineage>
</organism>
<evidence type="ECO:0000256" key="2">
    <source>
        <dbReference type="SAM" id="Phobius"/>
    </source>
</evidence>
<dbReference type="AlphaFoldDB" id="A0A1X7S2L0"/>
<reference evidence="4 5" key="1">
    <citation type="submission" date="2016-06" db="EMBL/GenBank/DDBJ databases">
        <authorList>
            <person name="Kjaerup R.B."/>
            <person name="Dalgaard T.S."/>
            <person name="Juul-Madsen H.R."/>
        </authorList>
    </citation>
    <scope>NUCLEOTIDE SEQUENCE [LARGE SCALE GENOMIC DNA]</scope>
</reference>
<proteinExistence type="predicted"/>
<protein>
    <recommendedName>
        <fullName evidence="6">Peptidase A1 domain-containing protein</fullName>
    </recommendedName>
</protein>
<accession>A0A1X7S2L0</accession>
<dbReference type="Proteomes" id="UP000215127">
    <property type="component" value="Chromosome 8"/>
</dbReference>
<keyword evidence="2" id="KW-0472">Membrane</keyword>
<evidence type="ECO:0008006" key="6">
    <source>
        <dbReference type="Google" id="ProtNLM"/>
    </source>
</evidence>
<keyword evidence="2" id="KW-0812">Transmembrane</keyword>
<feature type="region of interest" description="Disordered" evidence="1">
    <location>
        <begin position="435"/>
        <end position="469"/>
    </location>
</feature>